<feature type="non-terminal residue" evidence="5">
    <location>
        <position position="1"/>
    </location>
</feature>
<dbReference type="Gene3D" id="3.10.350.10">
    <property type="entry name" value="LysM domain"/>
    <property type="match status" value="1"/>
</dbReference>
<feature type="non-terminal residue" evidence="5">
    <location>
        <position position="319"/>
    </location>
</feature>
<dbReference type="AlphaFoldDB" id="A0A2V1D5P5"/>
<organism evidence="5 6">
    <name type="scientific">Periconia macrospinosa</name>
    <dbReference type="NCBI Taxonomy" id="97972"/>
    <lineage>
        <taxon>Eukaryota</taxon>
        <taxon>Fungi</taxon>
        <taxon>Dikarya</taxon>
        <taxon>Ascomycota</taxon>
        <taxon>Pezizomycotina</taxon>
        <taxon>Dothideomycetes</taxon>
        <taxon>Pleosporomycetidae</taxon>
        <taxon>Pleosporales</taxon>
        <taxon>Massarineae</taxon>
        <taxon>Periconiaceae</taxon>
        <taxon>Periconia</taxon>
    </lineage>
</organism>
<dbReference type="Proteomes" id="UP000244855">
    <property type="component" value="Unassembled WGS sequence"/>
</dbReference>
<dbReference type="Pfam" id="PF01476">
    <property type="entry name" value="LysM"/>
    <property type="match status" value="2"/>
</dbReference>
<keyword evidence="6" id="KW-1185">Reference proteome</keyword>
<dbReference type="OrthoDB" id="5985073at2759"/>
<sequence>FSSTCVSVLNSNVTCDSSIEWAGAKHRYEDDQTLKNLCTATCTKSLSDWLRRVSGACTTRFITSNGDAILPAYWVERVVERYSVTCQQNGNEFCNAVLREEIGVNPEDQKVTKSPIPSSVTCNDCFLKQIQTQLQMPLSSNPDLASTFTSLTNQCSKTGFVVTPPATTTQFITKGTPPTTSGIPPSPTGCVGSIYSLKSTDTCQSVSLEQGLSTADLLTANGLQAYCEQFPTAGNLCIPTNAKCKTYTIKSGDSCVSIADANKLTFVQFVTWNPMVGQTCSLIGNFTGWTTCVSNPGGSWTNPSPSSSTESPTSSPTKV</sequence>
<dbReference type="InterPro" id="IPR018392">
    <property type="entry name" value="LysM"/>
</dbReference>
<protein>
    <submittedName>
        <fullName evidence="5">Carbohydrate-binding module family 50 protein</fullName>
    </submittedName>
</protein>
<dbReference type="PANTHER" id="PTHR34997">
    <property type="entry name" value="AM15"/>
    <property type="match status" value="1"/>
</dbReference>
<dbReference type="SUPFAM" id="SSF54106">
    <property type="entry name" value="LysM domain"/>
    <property type="match status" value="1"/>
</dbReference>
<dbReference type="EMBL" id="KZ805596">
    <property type="protein sequence ID" value="PVH93332.1"/>
    <property type="molecule type" value="Genomic_DNA"/>
</dbReference>
<evidence type="ECO:0000259" key="4">
    <source>
        <dbReference type="PROSITE" id="PS51782"/>
    </source>
</evidence>
<dbReference type="GO" id="GO:0008061">
    <property type="term" value="F:chitin binding"/>
    <property type="evidence" value="ECO:0007669"/>
    <property type="project" value="UniProtKB-KW"/>
</dbReference>
<feature type="domain" description="LysM" evidence="4">
    <location>
        <begin position="193"/>
        <end position="238"/>
    </location>
</feature>
<reference evidence="5 6" key="1">
    <citation type="journal article" date="2018" name="Sci. Rep.">
        <title>Comparative genomics provides insights into the lifestyle and reveals functional heterogeneity of dark septate endophytic fungi.</title>
        <authorList>
            <person name="Knapp D.G."/>
            <person name="Nemeth J.B."/>
            <person name="Barry K."/>
            <person name="Hainaut M."/>
            <person name="Henrissat B."/>
            <person name="Johnson J."/>
            <person name="Kuo A."/>
            <person name="Lim J.H.P."/>
            <person name="Lipzen A."/>
            <person name="Nolan M."/>
            <person name="Ohm R.A."/>
            <person name="Tamas L."/>
            <person name="Grigoriev I.V."/>
            <person name="Spatafora J.W."/>
            <person name="Nagy L.G."/>
            <person name="Kovacs G.M."/>
        </authorList>
    </citation>
    <scope>NUCLEOTIDE SEQUENCE [LARGE SCALE GENOMIC DNA]</scope>
    <source>
        <strain evidence="5 6">DSE2036</strain>
    </source>
</reference>
<proteinExistence type="predicted"/>
<evidence type="ECO:0000256" key="2">
    <source>
        <dbReference type="ARBA" id="ARBA00023026"/>
    </source>
</evidence>
<evidence type="ECO:0000256" key="3">
    <source>
        <dbReference type="SAM" id="MobiDB-lite"/>
    </source>
</evidence>
<dbReference type="InterPro" id="IPR036779">
    <property type="entry name" value="LysM_dom_sf"/>
</dbReference>
<keyword evidence="1" id="KW-0147">Chitin-binding</keyword>
<evidence type="ECO:0000313" key="5">
    <source>
        <dbReference type="EMBL" id="PVH93332.1"/>
    </source>
</evidence>
<feature type="domain" description="LysM" evidence="4">
    <location>
        <begin position="245"/>
        <end position="291"/>
    </location>
</feature>
<keyword evidence="2" id="KW-0843">Virulence</keyword>
<dbReference type="PANTHER" id="PTHR34997:SF1">
    <property type="entry name" value="PEPTIDOGLYCAN-BINDING LYSIN DOMAIN"/>
    <property type="match status" value="1"/>
</dbReference>
<evidence type="ECO:0000313" key="6">
    <source>
        <dbReference type="Proteomes" id="UP000244855"/>
    </source>
</evidence>
<name>A0A2V1D5P5_9PLEO</name>
<dbReference type="InterPro" id="IPR052210">
    <property type="entry name" value="LysM1-like"/>
</dbReference>
<dbReference type="STRING" id="97972.A0A2V1D5P5"/>
<accession>A0A2V1D5P5</accession>
<gene>
    <name evidence="5" type="ORF">DM02DRAFT_497943</name>
</gene>
<evidence type="ECO:0000256" key="1">
    <source>
        <dbReference type="ARBA" id="ARBA00022669"/>
    </source>
</evidence>
<feature type="region of interest" description="Disordered" evidence="3">
    <location>
        <begin position="299"/>
        <end position="319"/>
    </location>
</feature>
<dbReference type="SMART" id="SM00257">
    <property type="entry name" value="LysM"/>
    <property type="match status" value="2"/>
</dbReference>
<dbReference type="CDD" id="cd00118">
    <property type="entry name" value="LysM"/>
    <property type="match status" value="1"/>
</dbReference>
<dbReference type="PROSITE" id="PS51782">
    <property type="entry name" value="LYSM"/>
    <property type="match status" value="2"/>
</dbReference>